<comment type="subcellular location">
    <subcellularLocation>
        <location evidence="1">Membrane</location>
    </subcellularLocation>
</comment>
<dbReference type="InterPro" id="IPR031328">
    <property type="entry name" value="Ephrin"/>
</dbReference>
<dbReference type="EMBL" id="JAPFRF010000019">
    <property type="protein sequence ID" value="KAJ7307339.1"/>
    <property type="molecule type" value="Genomic_DNA"/>
</dbReference>
<dbReference type="Pfam" id="PF00812">
    <property type="entry name" value="Ephrin"/>
    <property type="match status" value="1"/>
</dbReference>
<comment type="similarity">
    <text evidence="6 7">Belongs to the ephrin family.</text>
</comment>
<keyword evidence="2 9" id="KW-0732">Signal</keyword>
<dbReference type="PROSITE" id="PS51551">
    <property type="entry name" value="EPHRIN_RBD_2"/>
    <property type="match status" value="1"/>
</dbReference>
<evidence type="ECO:0000256" key="4">
    <source>
        <dbReference type="ARBA" id="ARBA00023157"/>
    </source>
</evidence>
<name>A0A9Q1ASF6_9SAUR</name>
<feature type="domain" description="Ephrin RBD" evidence="10">
    <location>
        <begin position="25"/>
        <end position="64"/>
    </location>
</feature>
<dbReference type="AlphaFoldDB" id="A0A9Q1ASF6"/>
<keyword evidence="4" id="KW-1015">Disulfide bond</keyword>
<dbReference type="PRINTS" id="PR01347">
    <property type="entry name" value="EPHRIN"/>
</dbReference>
<dbReference type="PANTHER" id="PTHR11304:SF29">
    <property type="entry name" value="EPHRIN"/>
    <property type="match status" value="1"/>
</dbReference>
<dbReference type="GO" id="GO:0046875">
    <property type="term" value="F:ephrin receptor binding"/>
    <property type="evidence" value="ECO:0007669"/>
    <property type="project" value="TreeGrafter"/>
</dbReference>
<dbReference type="GO" id="GO:0007411">
    <property type="term" value="P:axon guidance"/>
    <property type="evidence" value="ECO:0007669"/>
    <property type="project" value="TreeGrafter"/>
</dbReference>
<dbReference type="GO" id="GO:0005886">
    <property type="term" value="C:plasma membrane"/>
    <property type="evidence" value="ECO:0007669"/>
    <property type="project" value="TreeGrafter"/>
</dbReference>
<protein>
    <recommendedName>
        <fullName evidence="10">Ephrin RBD domain-containing protein</fullName>
    </recommendedName>
</protein>
<evidence type="ECO:0000256" key="3">
    <source>
        <dbReference type="ARBA" id="ARBA00023136"/>
    </source>
</evidence>
<evidence type="ECO:0000256" key="1">
    <source>
        <dbReference type="ARBA" id="ARBA00004370"/>
    </source>
</evidence>
<reference evidence="11" key="1">
    <citation type="journal article" date="2023" name="DNA Res.">
        <title>Chromosome-level genome assembly of Phrynocephalus forsythii using third-generation DNA sequencing and Hi-C analysis.</title>
        <authorList>
            <person name="Qi Y."/>
            <person name="Zhao W."/>
            <person name="Zhao Y."/>
            <person name="Niu C."/>
            <person name="Cao S."/>
            <person name="Zhang Y."/>
        </authorList>
    </citation>
    <scope>NUCLEOTIDE SEQUENCE</scope>
    <source>
        <tissue evidence="11">Muscle</tissue>
    </source>
</reference>
<comment type="caution">
    <text evidence="6">Lacks conserved residue(s) required for the propagation of feature annotation.</text>
</comment>
<evidence type="ECO:0000313" key="12">
    <source>
        <dbReference type="Proteomes" id="UP001142489"/>
    </source>
</evidence>
<evidence type="ECO:0000256" key="5">
    <source>
        <dbReference type="ARBA" id="ARBA00023180"/>
    </source>
</evidence>
<feature type="signal peptide" evidence="9">
    <location>
        <begin position="1"/>
        <end position="25"/>
    </location>
</feature>
<keyword evidence="3 7" id="KW-0472">Membrane</keyword>
<dbReference type="GO" id="GO:0048013">
    <property type="term" value="P:ephrin receptor signaling pathway"/>
    <property type="evidence" value="ECO:0007669"/>
    <property type="project" value="TreeGrafter"/>
</dbReference>
<gene>
    <name evidence="11" type="ORF">JRQ81_009349</name>
</gene>
<dbReference type="SUPFAM" id="SSF49503">
    <property type="entry name" value="Cupredoxins"/>
    <property type="match status" value="1"/>
</dbReference>
<organism evidence="11 12">
    <name type="scientific">Phrynocephalus forsythii</name>
    <dbReference type="NCBI Taxonomy" id="171643"/>
    <lineage>
        <taxon>Eukaryota</taxon>
        <taxon>Metazoa</taxon>
        <taxon>Chordata</taxon>
        <taxon>Craniata</taxon>
        <taxon>Vertebrata</taxon>
        <taxon>Euteleostomi</taxon>
        <taxon>Lepidosauria</taxon>
        <taxon>Squamata</taxon>
        <taxon>Bifurcata</taxon>
        <taxon>Unidentata</taxon>
        <taxon>Episquamata</taxon>
        <taxon>Toxicofera</taxon>
        <taxon>Iguania</taxon>
        <taxon>Acrodonta</taxon>
        <taxon>Agamidae</taxon>
        <taxon>Agaminae</taxon>
        <taxon>Phrynocephalus</taxon>
    </lineage>
</organism>
<evidence type="ECO:0000256" key="7">
    <source>
        <dbReference type="RuleBase" id="RU004375"/>
    </source>
</evidence>
<feature type="chain" id="PRO_5040388810" description="Ephrin RBD domain-containing protein" evidence="9">
    <location>
        <begin position="26"/>
        <end position="146"/>
    </location>
</feature>
<evidence type="ECO:0000313" key="11">
    <source>
        <dbReference type="EMBL" id="KAJ7307339.1"/>
    </source>
</evidence>
<evidence type="ECO:0000256" key="8">
    <source>
        <dbReference type="SAM" id="MobiDB-lite"/>
    </source>
</evidence>
<keyword evidence="5" id="KW-0325">Glycoprotein</keyword>
<dbReference type="Proteomes" id="UP001142489">
    <property type="component" value="Unassembled WGS sequence"/>
</dbReference>
<dbReference type="InterPro" id="IPR008972">
    <property type="entry name" value="Cupredoxin"/>
</dbReference>
<evidence type="ECO:0000256" key="9">
    <source>
        <dbReference type="SAM" id="SignalP"/>
    </source>
</evidence>
<keyword evidence="12" id="KW-1185">Reference proteome</keyword>
<evidence type="ECO:0000259" key="10">
    <source>
        <dbReference type="PROSITE" id="PS51551"/>
    </source>
</evidence>
<evidence type="ECO:0000256" key="2">
    <source>
        <dbReference type="ARBA" id="ARBA00022729"/>
    </source>
</evidence>
<sequence length="146" mass="16517">MRPGRALPLGLWMVWGGLFWPQVAGLRRSVYWNSSNPRFFDEDYAVQVSINDYLDIYCPHYEQPLSTGALRLSPCSWWTWKATGVATKRKEPSNAGNATAPMPPTDRSAFRRRFRGSPRSPWALSSSLDAITTIFPFHLQRALAAA</sequence>
<dbReference type="InterPro" id="IPR001799">
    <property type="entry name" value="Ephrin_RBD"/>
</dbReference>
<proteinExistence type="inferred from homology"/>
<dbReference type="PANTHER" id="PTHR11304">
    <property type="entry name" value="EPHRIN"/>
    <property type="match status" value="1"/>
</dbReference>
<comment type="caution">
    <text evidence="11">The sequence shown here is derived from an EMBL/GenBank/DDBJ whole genome shotgun (WGS) entry which is preliminary data.</text>
</comment>
<evidence type="ECO:0000256" key="6">
    <source>
        <dbReference type="PROSITE-ProRule" id="PRU00884"/>
    </source>
</evidence>
<dbReference type="Gene3D" id="2.60.40.420">
    <property type="entry name" value="Cupredoxins - blue copper proteins"/>
    <property type="match status" value="1"/>
</dbReference>
<feature type="region of interest" description="Disordered" evidence="8">
    <location>
        <begin position="88"/>
        <end position="110"/>
    </location>
</feature>
<accession>A0A9Q1ASF6</accession>